<dbReference type="Pfam" id="PF13429">
    <property type="entry name" value="TPR_15"/>
    <property type="match status" value="1"/>
</dbReference>
<evidence type="ECO:0000256" key="3">
    <source>
        <dbReference type="SAM" id="SignalP"/>
    </source>
</evidence>
<dbReference type="Pfam" id="PF13432">
    <property type="entry name" value="TPR_16"/>
    <property type="match status" value="1"/>
</dbReference>
<evidence type="ECO:0000313" key="4">
    <source>
        <dbReference type="EMBL" id="ETD72296.1"/>
    </source>
</evidence>
<evidence type="ECO:0000313" key="5">
    <source>
        <dbReference type="Proteomes" id="UP000018766"/>
    </source>
</evidence>
<comment type="caution">
    <text evidence="4">The sequence shown here is derived from an EMBL/GenBank/DDBJ whole genome shotgun (WGS) entry which is preliminary data.</text>
</comment>
<dbReference type="InterPro" id="IPR011990">
    <property type="entry name" value="TPR-like_helical_dom_sf"/>
</dbReference>
<dbReference type="SMART" id="SM00028">
    <property type="entry name" value="TPR"/>
    <property type="match status" value="5"/>
</dbReference>
<accession>V8G862</accession>
<dbReference type="EMBL" id="AYSV01000070">
    <property type="protein sequence ID" value="ETD72296.1"/>
    <property type="molecule type" value="Genomic_DNA"/>
</dbReference>
<protein>
    <submittedName>
        <fullName evidence="4">Uncharacterized protein</fullName>
    </submittedName>
</protein>
<dbReference type="PROSITE" id="PS50005">
    <property type="entry name" value="TPR"/>
    <property type="match status" value="1"/>
</dbReference>
<dbReference type="InterPro" id="IPR019734">
    <property type="entry name" value="TPR_rpt"/>
</dbReference>
<keyword evidence="1" id="KW-0802">TPR repeat</keyword>
<proteinExistence type="predicted"/>
<dbReference type="Pfam" id="PF14559">
    <property type="entry name" value="TPR_19"/>
    <property type="match status" value="1"/>
</dbReference>
<evidence type="ECO:0000256" key="2">
    <source>
        <dbReference type="SAM" id="MobiDB-lite"/>
    </source>
</evidence>
<keyword evidence="5" id="KW-1185">Reference proteome</keyword>
<evidence type="ECO:0000256" key="1">
    <source>
        <dbReference type="PROSITE-ProRule" id="PRU00339"/>
    </source>
</evidence>
<keyword evidence="3" id="KW-0732">Signal</keyword>
<dbReference type="RefSeq" id="WP_023950443.1">
    <property type="nucleotide sequence ID" value="NZ_AYSV01000070.1"/>
</dbReference>
<feature type="region of interest" description="Disordered" evidence="2">
    <location>
        <begin position="362"/>
        <end position="387"/>
    </location>
</feature>
<dbReference type="Gene3D" id="1.25.40.10">
    <property type="entry name" value="Tetratricopeptide repeat domain"/>
    <property type="match status" value="3"/>
</dbReference>
<dbReference type="OrthoDB" id="9766710at2"/>
<dbReference type="PANTHER" id="PTHR12558:SF13">
    <property type="entry name" value="CELL DIVISION CYCLE PROTEIN 27 HOMOLOG"/>
    <property type="match status" value="1"/>
</dbReference>
<sequence>MNIAKRRLFISLVASFLVESVLAQNTTVESVGENNSPMHMTVNEHAHSFSVNKKNQENDVDPDKIQSILTIETALVDGNYAYAAQEALNFTKSYEVVPWIAEIATSYYYSEGKYEQAYEAVRYWYKEDPDNEEVANLYMLLLGETGKEDELVQVLQQNLKTAAKDKIEDKLSDNAAILSELKDKNKALKLFEDSTKPFAFSSTNYHLLYADFAIEADKDDLAWQETFKAIDTNPTSEDAAIRVLSLAQGPKRAQGMAFVKEFLKKNPDNRILSLSYINELSKDNAYDEAIAEISKLQKRNPKDSELLYFQALIHYDAQDWTHARKVLSQFIDLTVKKLAAEKVKKQINKKVTEKVNDDTNIDTAISSEESDSIKANNGDSANVTSPSSLEDSLLDARKLMVSILKAEKKYRLALNQIDLIKADKLDANMLMEKAQLLANLSDVRQALSVLENATIAFPESRGNILWFGGNLLNESGRTDQAVVYYNDALKELPESADIKYALAMLYEKRGEVWPAEKLLREVIKSEPNMADGYNALGYIYADRNYNLEEAEQLLTEALRIDASNPYILDSMGWLQYRLKNYDSAMQYLERAYDIEQQPIIAAHLADVYNTLGEQKRAKDILDYGLSNYPSDPILLETSKRLNLDKK</sequence>
<reference evidence="4 5" key="1">
    <citation type="submission" date="2013-11" db="EMBL/GenBank/DDBJ databases">
        <title>Genomic analysis of Pelistega sp. HM-7.</title>
        <authorList>
            <person name="Kumbhare S.V."/>
            <person name="Shetty S.A."/>
            <person name="Sharma O."/>
            <person name="Dhotre D.P."/>
        </authorList>
    </citation>
    <scope>NUCLEOTIDE SEQUENCE [LARGE SCALE GENOMIC DNA]</scope>
    <source>
        <strain evidence="4 5">HM-7</strain>
    </source>
</reference>
<dbReference type="PANTHER" id="PTHR12558">
    <property type="entry name" value="CELL DIVISION CYCLE 16,23,27"/>
    <property type="match status" value="1"/>
</dbReference>
<gene>
    <name evidence="4" type="ORF">V757_05190</name>
</gene>
<feature type="signal peptide" evidence="3">
    <location>
        <begin position="1"/>
        <end position="23"/>
    </location>
</feature>
<dbReference type="SUPFAM" id="SSF48452">
    <property type="entry name" value="TPR-like"/>
    <property type="match status" value="2"/>
</dbReference>
<dbReference type="Pfam" id="PF13181">
    <property type="entry name" value="TPR_8"/>
    <property type="match status" value="1"/>
</dbReference>
<feature type="repeat" description="TPR" evidence="1">
    <location>
        <begin position="565"/>
        <end position="598"/>
    </location>
</feature>
<organism evidence="4 5">
    <name type="scientific">Pelistega indica</name>
    <dbReference type="NCBI Taxonomy" id="1414851"/>
    <lineage>
        <taxon>Bacteria</taxon>
        <taxon>Pseudomonadati</taxon>
        <taxon>Pseudomonadota</taxon>
        <taxon>Betaproteobacteria</taxon>
        <taxon>Burkholderiales</taxon>
        <taxon>Alcaligenaceae</taxon>
        <taxon>Pelistega</taxon>
    </lineage>
</organism>
<dbReference type="AlphaFoldDB" id="V8G862"/>
<name>V8G862_9BURK</name>
<dbReference type="Proteomes" id="UP000018766">
    <property type="component" value="Unassembled WGS sequence"/>
</dbReference>
<feature type="chain" id="PRO_5004769149" evidence="3">
    <location>
        <begin position="24"/>
        <end position="646"/>
    </location>
</feature>